<keyword evidence="1" id="KW-1133">Transmembrane helix</keyword>
<keyword evidence="1" id="KW-0812">Transmembrane</keyword>
<keyword evidence="1" id="KW-0472">Membrane</keyword>
<feature type="transmembrane region" description="Helical" evidence="1">
    <location>
        <begin position="420"/>
        <end position="439"/>
    </location>
</feature>
<accession>A0AA46HAM6</accession>
<gene>
    <name evidence="2" type="ORF">CPBF424_22090</name>
</gene>
<dbReference type="RefSeq" id="WP_115677012.1">
    <property type="nucleotide sequence ID" value="NZ_LR994544.1"/>
</dbReference>
<evidence type="ECO:0000313" key="2">
    <source>
        <dbReference type="EMBL" id="SUZ28393.1"/>
    </source>
</evidence>
<feature type="transmembrane region" description="Helical" evidence="1">
    <location>
        <begin position="391"/>
        <end position="414"/>
    </location>
</feature>
<sequence length="555" mass="60456">MTATELREQRLDRLYQECRKQVFSQLIGPFGLNPMMFEDRNGGNVTTLHNFERDDDNYVATAEDKALHKHSKEEFNRAEYTLDTKAKARAAGHGDSDWNSKRDAHLERGMDEYAGQSFETTADGSTTQDGVPVTMELDHVISLKEFHETPKNHLALGKVTMVDGTPLVDTSAMAGVVNDEANLSLTNKSLNASKGGHPVDDWVDAKLAKAEETGKPLDFDPQAVQSSYERARDAINAKVDTALLKKQATELASTGLAQARQVGLRQAMGVLLTELVNSLFVEFKTLIRKGIELSKALLAELRQRLVTVATNVAKKVPEAVGALFEGGLSGFVSNLLTFLLNNVLSTAKRYVTAIREGLLGLFKAFRMIAFPPAHMSEEAALQAGLKMLSTVLMTTMGVLIGESVANFLLSIPVLVPVANVVAPVLVGILTGLLSALTAYQIDAVFERRRHDANYQSIEAMLADAKGRGQLADQLAEQTALTLQSYALNLHSLHLYQVVGEHYSAAAADGAATLSSLSQSNVRARDHVSQSDLSLQCLQEGHDLLEDFLNRQQIQG</sequence>
<reference evidence="2 3" key="1">
    <citation type="submission" date="2018-06" db="EMBL/GenBank/DDBJ databases">
        <authorList>
            <person name="Pothier F. J."/>
        </authorList>
    </citation>
    <scope>NUCLEOTIDE SEQUENCE [LARGE SCALE GENOMIC DNA]</scope>
    <source>
        <strain evidence="2 3">CPBF 424</strain>
    </source>
</reference>
<proteinExistence type="predicted"/>
<dbReference type="AlphaFoldDB" id="A0AA46HAM6"/>
<protein>
    <recommendedName>
        <fullName evidence="4">Lactate permease</fullName>
    </recommendedName>
</protein>
<organism evidence="2 3">
    <name type="scientific">Xanthomonas euroxanthea</name>
    <dbReference type="NCBI Taxonomy" id="2259622"/>
    <lineage>
        <taxon>Bacteria</taxon>
        <taxon>Pseudomonadati</taxon>
        <taxon>Pseudomonadota</taxon>
        <taxon>Gammaproteobacteria</taxon>
        <taxon>Lysobacterales</taxon>
        <taxon>Lysobacteraceae</taxon>
        <taxon>Xanthomonas</taxon>
    </lineage>
</organism>
<dbReference type="EMBL" id="UIHB01000002">
    <property type="protein sequence ID" value="SUZ28393.1"/>
    <property type="molecule type" value="Genomic_DNA"/>
</dbReference>
<evidence type="ECO:0008006" key="4">
    <source>
        <dbReference type="Google" id="ProtNLM"/>
    </source>
</evidence>
<dbReference type="Proteomes" id="UP000254168">
    <property type="component" value="Unassembled WGS sequence"/>
</dbReference>
<evidence type="ECO:0000256" key="1">
    <source>
        <dbReference type="SAM" id="Phobius"/>
    </source>
</evidence>
<keyword evidence="3" id="KW-1185">Reference proteome</keyword>
<evidence type="ECO:0000313" key="3">
    <source>
        <dbReference type="Proteomes" id="UP000254168"/>
    </source>
</evidence>
<name>A0AA46HAM6_9XANT</name>
<comment type="caution">
    <text evidence="2">The sequence shown here is derived from an EMBL/GenBank/DDBJ whole genome shotgun (WGS) entry which is preliminary data.</text>
</comment>